<dbReference type="AlphaFoldDB" id="A0A8J1YBV6"/>
<gene>
    <name evidence="3" type="ORF">OFUS_LOCUS8622</name>
</gene>
<dbReference type="InterPro" id="IPR038765">
    <property type="entry name" value="Papain-like_cys_pep_sf"/>
</dbReference>
<dbReference type="Pfam" id="PF00797">
    <property type="entry name" value="Acetyltransf_2"/>
    <property type="match status" value="1"/>
</dbReference>
<dbReference type="GO" id="GO:0004060">
    <property type="term" value="F:arylamine N-acetyltransferase activity"/>
    <property type="evidence" value="ECO:0007669"/>
    <property type="project" value="UniProtKB-EC"/>
</dbReference>
<evidence type="ECO:0000313" key="3">
    <source>
        <dbReference type="EMBL" id="CAH1782143.1"/>
    </source>
</evidence>
<dbReference type="Proteomes" id="UP000749559">
    <property type="component" value="Unassembled WGS sequence"/>
</dbReference>
<dbReference type="PANTHER" id="PTHR11786:SF0">
    <property type="entry name" value="ARYLAMINE N-ACETYLTRANSFERASE 4-RELATED"/>
    <property type="match status" value="1"/>
</dbReference>
<keyword evidence="4" id="KW-1185">Reference proteome</keyword>
<organism evidence="3 4">
    <name type="scientific">Owenia fusiformis</name>
    <name type="common">Polychaete worm</name>
    <dbReference type="NCBI Taxonomy" id="6347"/>
    <lineage>
        <taxon>Eukaryota</taxon>
        <taxon>Metazoa</taxon>
        <taxon>Spiralia</taxon>
        <taxon>Lophotrochozoa</taxon>
        <taxon>Annelida</taxon>
        <taxon>Polychaeta</taxon>
        <taxon>Sedentaria</taxon>
        <taxon>Canalipalpata</taxon>
        <taxon>Sabellida</taxon>
        <taxon>Oweniida</taxon>
        <taxon>Oweniidae</taxon>
        <taxon>Owenia</taxon>
    </lineage>
</organism>
<dbReference type="EC" id="2.3.1.5" evidence="2"/>
<dbReference type="InterPro" id="IPR053710">
    <property type="entry name" value="Arylamine_NAT_domain_sf"/>
</dbReference>
<protein>
    <recommendedName>
        <fullName evidence="2">arylamine N-acetyltransferase</fullName>
        <ecNumber evidence="2">2.3.1.5</ecNumber>
    </recommendedName>
</protein>
<name>A0A8J1YBV6_OWEFU</name>
<sequence length="313" mass="37054">MEAPTLNKDEVEYFLTDILQIHNWNEQLGNNRVEFLNHLMIKYQQIIPFQTITLMSEDVESRTVPKWSEIKTDIFAKTGGMCHTMNTFMWALLKGLGYDVYLVLSSVVSIEQYLKKNLDHTIVIVRDLTIKGSLHVVDCGLGLAMREAIIIKNPTKDQDSLNETIYQGSNEIFKYVRTEGGTYVRYHKKPKKWESTNDWRLSYWFDIQPTDFAEFYYDHALRIYLGTPMEEIHHFHYIVFLTRLDGERRIKIKNYEIMVENEEHIMETSDIPQDELSDHIIRYFPGFKGKEDIMKKAFENMEKIKERLSIKKS</sequence>
<reference evidence="3" key="1">
    <citation type="submission" date="2022-03" db="EMBL/GenBank/DDBJ databases">
        <authorList>
            <person name="Martin C."/>
        </authorList>
    </citation>
    <scope>NUCLEOTIDE SEQUENCE</scope>
</reference>
<accession>A0A8J1YBV6</accession>
<dbReference type="EMBL" id="CAIIXF020000004">
    <property type="protein sequence ID" value="CAH1782143.1"/>
    <property type="molecule type" value="Genomic_DNA"/>
</dbReference>
<evidence type="ECO:0000313" key="4">
    <source>
        <dbReference type="Proteomes" id="UP000749559"/>
    </source>
</evidence>
<evidence type="ECO:0000256" key="1">
    <source>
        <dbReference type="ARBA" id="ARBA00006547"/>
    </source>
</evidence>
<dbReference type="PANTHER" id="PTHR11786">
    <property type="entry name" value="N-HYDROXYARYLAMINE O-ACETYLTRANSFERASE"/>
    <property type="match status" value="1"/>
</dbReference>
<dbReference type="InterPro" id="IPR001447">
    <property type="entry name" value="Arylamine_N-AcTrfase"/>
</dbReference>
<dbReference type="SUPFAM" id="SSF54001">
    <property type="entry name" value="Cysteine proteinases"/>
    <property type="match status" value="1"/>
</dbReference>
<dbReference type="Gene3D" id="3.30.2140.20">
    <property type="match status" value="1"/>
</dbReference>
<dbReference type="OrthoDB" id="10260017at2759"/>
<comment type="caution">
    <text evidence="3">The sequence shown here is derived from an EMBL/GenBank/DDBJ whole genome shotgun (WGS) entry which is preliminary data.</text>
</comment>
<evidence type="ECO:0000256" key="2">
    <source>
        <dbReference type="ARBA" id="ARBA00012701"/>
    </source>
</evidence>
<comment type="similarity">
    <text evidence="1">Belongs to the arylamine N-acetyltransferase family.</text>
</comment>
<proteinExistence type="inferred from homology"/>